<comment type="caution">
    <text evidence="1">The sequence shown here is derived from an EMBL/GenBank/DDBJ whole genome shotgun (WGS) entry which is preliminary data.</text>
</comment>
<evidence type="ECO:0000313" key="1">
    <source>
        <dbReference type="EMBL" id="MED6261274.1"/>
    </source>
</evidence>
<keyword evidence="2" id="KW-1185">Reference proteome</keyword>
<organism evidence="1 2">
    <name type="scientific">Ataeniobius toweri</name>
    <dbReference type="NCBI Taxonomy" id="208326"/>
    <lineage>
        <taxon>Eukaryota</taxon>
        <taxon>Metazoa</taxon>
        <taxon>Chordata</taxon>
        <taxon>Craniata</taxon>
        <taxon>Vertebrata</taxon>
        <taxon>Euteleostomi</taxon>
        <taxon>Actinopterygii</taxon>
        <taxon>Neopterygii</taxon>
        <taxon>Teleostei</taxon>
        <taxon>Neoteleostei</taxon>
        <taxon>Acanthomorphata</taxon>
        <taxon>Ovalentaria</taxon>
        <taxon>Atherinomorphae</taxon>
        <taxon>Cyprinodontiformes</taxon>
        <taxon>Goodeidae</taxon>
        <taxon>Ataeniobius</taxon>
    </lineage>
</organism>
<proteinExistence type="predicted"/>
<name>A0ABU7CFA0_9TELE</name>
<gene>
    <name evidence="1" type="ORF">ATANTOWER_002992</name>
</gene>
<protein>
    <submittedName>
        <fullName evidence="1">Uncharacterized protein</fullName>
    </submittedName>
</protein>
<reference evidence="1 2" key="1">
    <citation type="submission" date="2021-07" db="EMBL/GenBank/DDBJ databases">
        <authorList>
            <person name="Palmer J.M."/>
        </authorList>
    </citation>
    <scope>NUCLEOTIDE SEQUENCE [LARGE SCALE GENOMIC DNA]</scope>
    <source>
        <strain evidence="1 2">AT_MEX2019</strain>
        <tissue evidence="1">Muscle</tissue>
    </source>
</reference>
<accession>A0ABU7CFA0</accession>
<sequence>MFGVGSSDGGPLLPMLSLSPPSLSLLPCSQYPVVLNPSVPAWPPRLSISVVDADGCDQEGSPVEVSTTADLKKPLTGNTLMLYDSLIKRILRVVCNVPYFMKYPSLHNYLQRFQGSPQNRAFCIQHLAANNEGPKVPQEAQ</sequence>
<dbReference type="Proteomes" id="UP001345963">
    <property type="component" value="Unassembled WGS sequence"/>
</dbReference>
<evidence type="ECO:0000313" key="2">
    <source>
        <dbReference type="Proteomes" id="UP001345963"/>
    </source>
</evidence>
<dbReference type="EMBL" id="JAHUTI010089824">
    <property type="protein sequence ID" value="MED6261274.1"/>
    <property type="molecule type" value="Genomic_DNA"/>
</dbReference>